<dbReference type="Gene3D" id="3.40.50.1000">
    <property type="entry name" value="HAD superfamily/HAD-like"/>
    <property type="match status" value="1"/>
</dbReference>
<dbReference type="EMBL" id="CADCWN010000096">
    <property type="protein sequence ID" value="CAA9562906.1"/>
    <property type="molecule type" value="Genomic_DNA"/>
</dbReference>
<accession>A0A6J4UWW2</accession>
<dbReference type="AlphaFoldDB" id="A0A6J4UWW2"/>
<dbReference type="SFLD" id="SFLDS00003">
    <property type="entry name" value="Haloacid_Dehalogenase"/>
    <property type="match status" value="1"/>
</dbReference>
<dbReference type="InterPro" id="IPR023214">
    <property type="entry name" value="HAD_sf"/>
</dbReference>
<dbReference type="Pfam" id="PF00702">
    <property type="entry name" value="Hydrolase"/>
    <property type="match status" value="1"/>
</dbReference>
<dbReference type="SUPFAM" id="SSF56784">
    <property type="entry name" value="HAD-like"/>
    <property type="match status" value="1"/>
</dbReference>
<evidence type="ECO:0008006" key="2">
    <source>
        <dbReference type="Google" id="ProtNLM"/>
    </source>
</evidence>
<dbReference type="InterPro" id="IPR036412">
    <property type="entry name" value="HAD-like_sf"/>
</dbReference>
<organism evidence="1">
    <name type="scientific">uncultured Thermomicrobiales bacterium</name>
    <dbReference type="NCBI Taxonomy" id="1645740"/>
    <lineage>
        <taxon>Bacteria</taxon>
        <taxon>Pseudomonadati</taxon>
        <taxon>Thermomicrobiota</taxon>
        <taxon>Thermomicrobia</taxon>
        <taxon>Thermomicrobiales</taxon>
        <taxon>environmental samples</taxon>
    </lineage>
</organism>
<evidence type="ECO:0000313" key="1">
    <source>
        <dbReference type="EMBL" id="CAA9562906.1"/>
    </source>
</evidence>
<protein>
    <recommendedName>
        <fullName evidence="2">Haloacid dehalogenase</fullName>
    </recommendedName>
</protein>
<gene>
    <name evidence="1" type="ORF">AVDCRST_MAG18-1239</name>
</gene>
<dbReference type="Gene3D" id="1.10.286.50">
    <property type="match status" value="1"/>
</dbReference>
<sequence length="237" mass="26947">MAAQASLVFLFDVDNTLLDNDRVTRDLREYLTAAFGEERQGRYWALFEELRSQLGYADYLGALQRYRVENLRDPHILETSNYLLSYPFEERLFPGALDLLARLRAHGQPVILSDGDVVFQPRKIARSGLWDAVESNVLIYIHKEQMLDDVAARFPARHYVMIDDKLHILGKMKAIWGERLTTVFVRQGHYAFDQRILSTAPPADLTVERIGDLDVAALVTALDLSPGSSPRRGGVTR</sequence>
<dbReference type="SFLD" id="SFLDG01129">
    <property type="entry name" value="C1.5:_HAD__Beta-PGM__Phosphata"/>
    <property type="match status" value="1"/>
</dbReference>
<proteinExistence type="predicted"/>
<reference evidence="1" key="1">
    <citation type="submission" date="2020-02" db="EMBL/GenBank/DDBJ databases">
        <authorList>
            <person name="Meier V. D."/>
        </authorList>
    </citation>
    <scope>NUCLEOTIDE SEQUENCE</scope>
    <source>
        <strain evidence="1">AVDCRST_MAG18</strain>
    </source>
</reference>
<name>A0A6J4UWW2_9BACT</name>